<name>A0ABC8BPQ9_9ACTN</name>
<evidence type="ECO:0000313" key="2">
    <source>
        <dbReference type="EMBL" id="ARF72349.1"/>
    </source>
</evidence>
<gene>
    <name evidence="2" type="ORF">B7C62_08730</name>
</gene>
<keyword evidence="1" id="KW-1133">Transmembrane helix</keyword>
<evidence type="ECO:0000313" key="3">
    <source>
        <dbReference type="Proteomes" id="UP000192251"/>
    </source>
</evidence>
<organism evidence="2 3">
    <name type="scientific">Kitasatospora albolonga</name>
    <dbReference type="NCBI Taxonomy" id="68173"/>
    <lineage>
        <taxon>Bacteria</taxon>
        <taxon>Bacillati</taxon>
        <taxon>Actinomycetota</taxon>
        <taxon>Actinomycetes</taxon>
        <taxon>Kitasatosporales</taxon>
        <taxon>Streptomycetaceae</taxon>
        <taxon>Kitasatospora</taxon>
    </lineage>
</organism>
<accession>A0ABC8BPQ9</accession>
<dbReference type="KEGG" id="kab:B7C62_08730"/>
<evidence type="ECO:0000256" key="1">
    <source>
        <dbReference type="SAM" id="Phobius"/>
    </source>
</evidence>
<keyword evidence="3" id="KW-1185">Reference proteome</keyword>
<protein>
    <submittedName>
        <fullName evidence="2">Uncharacterized protein</fullName>
    </submittedName>
</protein>
<dbReference type="EMBL" id="CP020563">
    <property type="protein sequence ID" value="ARF72349.1"/>
    <property type="molecule type" value="Genomic_DNA"/>
</dbReference>
<keyword evidence="1" id="KW-0472">Membrane</keyword>
<dbReference type="Proteomes" id="UP000192251">
    <property type="component" value="Chromosome"/>
</dbReference>
<reference evidence="2 3" key="1">
    <citation type="submission" date="2017-04" db="EMBL/GenBank/DDBJ databases">
        <title>The complete genome sequence of Streptomyces albolongus YIM 101047, the producer of novel bafilomycins and novel odoriferous sesquiterpenoids.</title>
        <authorList>
            <person name="Yin M."/>
            <person name="Jiang Y."/>
        </authorList>
    </citation>
    <scope>NUCLEOTIDE SEQUENCE [LARGE SCALE GENOMIC DNA]</scope>
    <source>
        <strain evidence="2 3">YIM 101047</strain>
    </source>
</reference>
<feature type="transmembrane region" description="Helical" evidence="1">
    <location>
        <begin position="20"/>
        <end position="39"/>
    </location>
</feature>
<proteinExistence type="predicted"/>
<keyword evidence="1" id="KW-0812">Transmembrane</keyword>
<sequence length="71" mass="7743">MDMPRVGWSLEQRAVVKRYLQFMGAFVAVGVVLSVFLIVSGNSGGWALLVMIASMCAVAYFFVQRGKTGQP</sequence>
<dbReference type="AlphaFoldDB" id="A0ABC8BPQ9"/>
<feature type="transmembrane region" description="Helical" evidence="1">
    <location>
        <begin position="45"/>
        <end position="63"/>
    </location>
</feature>